<dbReference type="GO" id="GO:0009317">
    <property type="term" value="C:acetyl-CoA carboxylase complex"/>
    <property type="evidence" value="ECO:0007669"/>
    <property type="project" value="InterPro"/>
</dbReference>
<dbReference type="PROSITE" id="PS50980">
    <property type="entry name" value="COA_CT_NTER"/>
    <property type="match status" value="1"/>
</dbReference>
<dbReference type="Gene3D" id="3.90.226.10">
    <property type="entry name" value="2-enoyl-CoA Hydratase, Chain A, domain 1"/>
    <property type="match status" value="1"/>
</dbReference>
<proteinExistence type="inferred from homology"/>
<organism evidence="6 7">
    <name type="scientific">Butyrivibrio hungatei</name>
    <dbReference type="NCBI Taxonomy" id="185008"/>
    <lineage>
        <taxon>Bacteria</taxon>
        <taxon>Bacillati</taxon>
        <taxon>Bacillota</taxon>
        <taxon>Clostridia</taxon>
        <taxon>Lachnospirales</taxon>
        <taxon>Lachnospiraceae</taxon>
        <taxon>Butyrivibrio</taxon>
    </lineage>
</organism>
<comment type="subunit">
    <text evidence="4">Acetyl-CoA carboxylase is a heterohexamer composed of biotin carboxyl carrier protein (AccB), biotin carboxylase (AccC) and two subunits each of ACCase subunit alpha (AccA) and ACCase subunit beta (AccD).</text>
</comment>
<keyword evidence="4" id="KW-0862">Zinc</keyword>
<comment type="function">
    <text evidence="4">Component of the acetyl coenzyme A carboxylase (ACC) complex. Biotin carboxylase (BC) catalyzes the carboxylation of biotin on its carrier protein (BCCP) and then the CO(2) group is transferred by the transcarboxylase to acetyl-CoA to form malonyl-CoA.</text>
</comment>
<name>A0A1G5CY47_9FIRM</name>
<keyword evidence="2 4" id="KW-0808">Transferase</keyword>
<comment type="similarity">
    <text evidence="4">Belongs to the AccD/PCCB family.</text>
</comment>
<dbReference type="SUPFAM" id="SSF52096">
    <property type="entry name" value="ClpP/crotonase"/>
    <property type="match status" value="1"/>
</dbReference>
<feature type="domain" description="CoA carboxyltransferase N-terminal" evidence="5">
    <location>
        <begin position="24"/>
        <end position="277"/>
    </location>
</feature>
<evidence type="ECO:0000256" key="4">
    <source>
        <dbReference type="HAMAP-Rule" id="MF_01395"/>
    </source>
</evidence>
<feature type="binding site" evidence="4">
    <location>
        <position position="31"/>
    </location>
    <ligand>
        <name>Zn(2+)</name>
        <dbReference type="ChEBI" id="CHEBI:29105"/>
    </ligand>
</feature>
<reference evidence="7" key="1">
    <citation type="submission" date="2016-10" db="EMBL/GenBank/DDBJ databases">
        <authorList>
            <person name="Varghese N."/>
            <person name="Submissions S."/>
        </authorList>
    </citation>
    <scope>NUCLEOTIDE SEQUENCE [LARGE SCALE GENOMIC DNA]</scope>
    <source>
        <strain evidence="7">XBD2006</strain>
    </source>
</reference>
<dbReference type="PANTHER" id="PTHR42995">
    <property type="entry name" value="ACETYL-COENZYME A CARBOXYLASE CARBOXYL TRANSFERASE SUBUNIT BETA, CHLOROPLASTIC"/>
    <property type="match status" value="1"/>
</dbReference>
<keyword evidence="4" id="KW-0067">ATP-binding</keyword>
<keyword evidence="4" id="KW-0547">Nucleotide-binding</keyword>
<dbReference type="PRINTS" id="PR01070">
    <property type="entry name" value="ACCCTRFRASEB"/>
</dbReference>
<dbReference type="InterPro" id="IPR029045">
    <property type="entry name" value="ClpP/crotonase-like_dom_sf"/>
</dbReference>
<evidence type="ECO:0000313" key="6">
    <source>
        <dbReference type="EMBL" id="SCY07191.1"/>
    </source>
</evidence>
<dbReference type="GO" id="GO:0006633">
    <property type="term" value="P:fatty acid biosynthetic process"/>
    <property type="evidence" value="ECO:0007669"/>
    <property type="project" value="UniProtKB-KW"/>
</dbReference>
<keyword evidence="4" id="KW-0276">Fatty acid metabolism</keyword>
<comment type="cofactor">
    <cofactor evidence="4">
        <name>Zn(2+)</name>
        <dbReference type="ChEBI" id="CHEBI:29105"/>
    </cofactor>
    <text evidence="4">Binds 1 zinc ion per subunit.</text>
</comment>
<dbReference type="GO" id="GO:0016743">
    <property type="term" value="F:carboxyl- or carbamoyltransferase activity"/>
    <property type="evidence" value="ECO:0007669"/>
    <property type="project" value="UniProtKB-UniRule"/>
</dbReference>
<feature type="binding site" evidence="4">
    <location>
        <position position="28"/>
    </location>
    <ligand>
        <name>Zn(2+)</name>
        <dbReference type="ChEBI" id="CHEBI:29105"/>
    </ligand>
</feature>
<dbReference type="EC" id="2.1.3.15" evidence="4"/>
<dbReference type="HAMAP" id="MF_01395">
    <property type="entry name" value="AcetylCoA_CT_beta"/>
    <property type="match status" value="1"/>
</dbReference>
<keyword evidence="1 4" id="KW-0444">Lipid biosynthesis</keyword>
<sequence length="277" mass="30899">MELKSLFLKANNELEYGDVKHRSRKVTCKRCQKETAVAKIRKNNFVCPNCGYYFPVRARRRILMLTDKRSFVELFGDLESRNILDFPEYDSKLQAAREKSRENEGVICGVSTIGGYRTCIFAMDANFMMGSMGAVVGERITSIFEYATENNLPVIGVTVSGGARMQEGMISLMQMSKVSAAVKRHNNSGNLYIALLTNPTTGGVDASFAMLADITLAEPGARIGFAGPRVVEKTLNRALPKGFQKAERVLECGFIDDIVTRDKQRDYLEKILKIHSV</sequence>
<keyword evidence="4" id="KW-0275">Fatty acid biosynthesis</keyword>
<feature type="binding site" evidence="4">
    <location>
        <position position="50"/>
    </location>
    <ligand>
        <name>Zn(2+)</name>
        <dbReference type="ChEBI" id="CHEBI:29105"/>
    </ligand>
</feature>
<dbReference type="OrthoDB" id="9772975at2"/>
<comment type="catalytic activity">
    <reaction evidence="4">
        <text>N(6)-carboxybiotinyl-L-lysyl-[protein] + acetyl-CoA = N(6)-biotinyl-L-lysyl-[protein] + malonyl-CoA</text>
        <dbReference type="Rhea" id="RHEA:54728"/>
        <dbReference type="Rhea" id="RHEA-COMP:10505"/>
        <dbReference type="Rhea" id="RHEA-COMP:10506"/>
        <dbReference type="ChEBI" id="CHEBI:57288"/>
        <dbReference type="ChEBI" id="CHEBI:57384"/>
        <dbReference type="ChEBI" id="CHEBI:83144"/>
        <dbReference type="ChEBI" id="CHEBI:83145"/>
        <dbReference type="EC" id="2.1.3.15"/>
    </reaction>
</comment>
<dbReference type="GO" id="GO:0005524">
    <property type="term" value="F:ATP binding"/>
    <property type="evidence" value="ECO:0007669"/>
    <property type="project" value="UniProtKB-KW"/>
</dbReference>
<keyword evidence="7" id="KW-1185">Reference proteome</keyword>
<dbReference type="RefSeq" id="WP_074461949.1">
    <property type="nucleotide sequence ID" value="NZ_FMUR01000007.1"/>
</dbReference>
<protein>
    <recommendedName>
        <fullName evidence="4">Acetyl-coenzyme A carboxylase carboxyl transferase subunit beta</fullName>
        <shortName evidence="4">ACCase subunit beta</shortName>
        <shortName evidence="4">Acetyl-CoA carboxylase carboxyltransferase subunit beta</shortName>
        <ecNumber evidence="4">2.1.3.15</ecNumber>
    </recommendedName>
</protein>
<comment type="pathway">
    <text evidence="4">Lipid metabolism; malonyl-CoA biosynthesis; malonyl-CoA from acetyl-CoA: step 1/1.</text>
</comment>
<dbReference type="PANTHER" id="PTHR42995:SF5">
    <property type="entry name" value="ACETYL-COENZYME A CARBOXYLASE CARBOXYL TRANSFERASE SUBUNIT BETA, CHLOROPLASTIC"/>
    <property type="match status" value="1"/>
</dbReference>
<gene>
    <name evidence="4" type="primary">accD</name>
    <name evidence="6" type="ORF">SAMN02910451_01283</name>
</gene>
<dbReference type="Proteomes" id="UP000183047">
    <property type="component" value="Unassembled WGS sequence"/>
</dbReference>
<keyword evidence="3 4" id="KW-0443">Lipid metabolism</keyword>
<dbReference type="AlphaFoldDB" id="A0A1G5CY47"/>
<dbReference type="GO" id="GO:0008270">
    <property type="term" value="F:zinc ion binding"/>
    <property type="evidence" value="ECO:0007669"/>
    <property type="project" value="UniProtKB-UniRule"/>
</dbReference>
<accession>A0A1G5CY47</accession>
<evidence type="ECO:0000259" key="5">
    <source>
        <dbReference type="PROSITE" id="PS50980"/>
    </source>
</evidence>
<dbReference type="Pfam" id="PF01039">
    <property type="entry name" value="Carboxyl_trans"/>
    <property type="match status" value="1"/>
</dbReference>
<feature type="zinc finger region" description="C4-type" evidence="4">
    <location>
        <begin position="28"/>
        <end position="50"/>
    </location>
</feature>
<evidence type="ECO:0000313" key="7">
    <source>
        <dbReference type="Proteomes" id="UP000183047"/>
    </source>
</evidence>
<dbReference type="InterPro" id="IPR034733">
    <property type="entry name" value="AcCoA_carboxyl_beta"/>
</dbReference>
<dbReference type="InterPro" id="IPR000438">
    <property type="entry name" value="Acetyl_CoA_COase_Trfase_b_su"/>
</dbReference>
<comment type="subcellular location">
    <subcellularLocation>
        <location evidence="4">Cytoplasm</location>
    </subcellularLocation>
</comment>
<evidence type="ECO:0000256" key="3">
    <source>
        <dbReference type="ARBA" id="ARBA00023098"/>
    </source>
</evidence>
<dbReference type="UniPathway" id="UPA00655">
    <property type="reaction ID" value="UER00711"/>
</dbReference>
<keyword evidence="4" id="KW-0863">Zinc-finger</keyword>
<evidence type="ECO:0000256" key="1">
    <source>
        <dbReference type="ARBA" id="ARBA00022516"/>
    </source>
</evidence>
<keyword evidence="4" id="KW-0963">Cytoplasm</keyword>
<keyword evidence="4" id="KW-0479">Metal-binding</keyword>
<dbReference type="GO" id="GO:2001295">
    <property type="term" value="P:malonyl-CoA biosynthetic process"/>
    <property type="evidence" value="ECO:0007669"/>
    <property type="project" value="UniProtKB-UniRule"/>
</dbReference>
<dbReference type="GO" id="GO:0003989">
    <property type="term" value="F:acetyl-CoA carboxylase activity"/>
    <property type="evidence" value="ECO:0007669"/>
    <property type="project" value="InterPro"/>
</dbReference>
<dbReference type="InterPro" id="IPR011762">
    <property type="entry name" value="COA_CT_N"/>
</dbReference>
<dbReference type="EMBL" id="FMUR01000007">
    <property type="protein sequence ID" value="SCY07191.1"/>
    <property type="molecule type" value="Genomic_DNA"/>
</dbReference>
<dbReference type="STRING" id="185008.bhn_III045"/>
<feature type="binding site" evidence="4">
    <location>
        <position position="47"/>
    </location>
    <ligand>
        <name>Zn(2+)</name>
        <dbReference type="ChEBI" id="CHEBI:29105"/>
    </ligand>
</feature>
<evidence type="ECO:0000256" key="2">
    <source>
        <dbReference type="ARBA" id="ARBA00022679"/>
    </source>
</evidence>